<feature type="transmembrane region" description="Helical" evidence="1">
    <location>
        <begin position="6"/>
        <end position="23"/>
    </location>
</feature>
<dbReference type="AlphaFoldDB" id="A0A514ZAY7"/>
<keyword evidence="3" id="KW-1185">Reference proteome</keyword>
<dbReference type="KEGG" id="lack:FLP15_11875"/>
<sequence>MNIVGFINGIASALVILIMLVLIKRRRGISNYNQLDERQKAVRGSIALHSLIFGGGLLIISGAIFEGTGSRLFTIGTQNLLIIALVSIFFVLESVLRGAYFGHGFPQKRLRLFKILGMVYGLFTALQIVNIVKGKIILIHEGVFTSAGVEFFSYIWVVVLYGLILWGWSRGDREN</sequence>
<proteinExistence type="predicted"/>
<feature type="transmembrane region" description="Helical" evidence="1">
    <location>
        <begin position="151"/>
        <end position="169"/>
    </location>
</feature>
<feature type="transmembrane region" description="Helical" evidence="1">
    <location>
        <begin position="80"/>
        <end position="100"/>
    </location>
</feature>
<keyword evidence="1" id="KW-0812">Transmembrane</keyword>
<gene>
    <name evidence="2" type="ORF">FLP15_11875</name>
</gene>
<dbReference type="EMBL" id="CP041356">
    <property type="protein sequence ID" value="QDK71741.1"/>
    <property type="molecule type" value="Genomic_DNA"/>
</dbReference>
<protein>
    <submittedName>
        <fullName evidence="2">Uncharacterized protein</fullName>
    </submittedName>
</protein>
<keyword evidence="1" id="KW-1133">Transmembrane helix</keyword>
<evidence type="ECO:0000313" key="2">
    <source>
        <dbReference type="EMBL" id="QDK71741.1"/>
    </source>
</evidence>
<accession>A0A514ZAY7</accession>
<organism evidence="2 3">
    <name type="scientific">Lactococcus protaetiae</name>
    <dbReference type="NCBI Taxonomy" id="2592653"/>
    <lineage>
        <taxon>Bacteria</taxon>
        <taxon>Bacillati</taxon>
        <taxon>Bacillota</taxon>
        <taxon>Bacilli</taxon>
        <taxon>Lactobacillales</taxon>
        <taxon>Streptococcaceae</taxon>
        <taxon>Lactococcus</taxon>
    </lineage>
</organism>
<evidence type="ECO:0000313" key="3">
    <source>
        <dbReference type="Proteomes" id="UP000315128"/>
    </source>
</evidence>
<dbReference type="OrthoDB" id="2242042at2"/>
<name>A0A514ZAY7_9LACT</name>
<evidence type="ECO:0000256" key="1">
    <source>
        <dbReference type="SAM" id="Phobius"/>
    </source>
</evidence>
<feature type="transmembrane region" description="Helical" evidence="1">
    <location>
        <begin position="112"/>
        <end position="131"/>
    </location>
</feature>
<feature type="transmembrane region" description="Helical" evidence="1">
    <location>
        <begin position="44"/>
        <end position="65"/>
    </location>
</feature>
<dbReference type="Proteomes" id="UP000315128">
    <property type="component" value="Chromosome"/>
</dbReference>
<reference evidence="2 3" key="1">
    <citation type="submission" date="2019-07" db="EMBL/GenBank/DDBJ databases">
        <title>Genome sequencing of KACC 19320.</title>
        <authorList>
            <person name="Heo J."/>
            <person name="Kim S.-J."/>
            <person name="Kim J.-S."/>
            <person name="Hong S.-B."/>
            <person name="Kwon S.-W."/>
        </authorList>
    </citation>
    <scope>NUCLEOTIDE SEQUENCE [LARGE SCALE GENOMIC DNA]</scope>
    <source>
        <strain evidence="2 3">KACC 19320</strain>
    </source>
</reference>
<dbReference type="RefSeq" id="WP_142767282.1">
    <property type="nucleotide sequence ID" value="NZ_CP041356.1"/>
</dbReference>
<keyword evidence="1" id="KW-0472">Membrane</keyword>